<name>A0AAD5U4U9_9FUNG</name>
<evidence type="ECO:0000256" key="5">
    <source>
        <dbReference type="SAM" id="Coils"/>
    </source>
</evidence>
<evidence type="ECO:0000256" key="6">
    <source>
        <dbReference type="SAM" id="MobiDB-lite"/>
    </source>
</evidence>
<dbReference type="InterPro" id="IPR050604">
    <property type="entry name" value="PDZ-LIM_domain"/>
</dbReference>
<proteinExistence type="predicted"/>
<keyword evidence="5" id="KW-0175">Coiled coil</keyword>
<dbReference type="Proteomes" id="UP001211065">
    <property type="component" value="Unassembled WGS sequence"/>
</dbReference>
<dbReference type="AlphaFoldDB" id="A0AAD5U4U9"/>
<sequence>MNDLDALLQEMELEVKPKRSLSKPLQQTDSTLSKTNNLNNTSATTNSIMNGSSNYKTLPSNKPLNVEQQKRMFEENELFKQQKKMDDLRKKNTVDEDVARQATARNQNFRNFKQDEPDKRQREQILEQKKQRNMDYEQMLEQERLKNIEQEEKMLEMERSKQLEEEIILQKEKLLLLKEKEEKLKNMEKEERERAEEEQKIKMLQEKEEHNKLMEMEKQFKMEEEERFQQREEGENSNRLQALKQQQQLANTSLPFIPARKHINPNATKLVNPLTPPVHNNQQLYPGHNVQTDNIRPQKHIFENDQNIVVSDMQFQSLPAKLQLYSQNLPDIPISESPLPTFSPLPPVPPKDDLYSQLKFPQLPQFSPPKCFTCHLIIQGPLVEAMNKTFHPKHFTCHSCKTTLSPEKFYEKKLDGGEVFPFCDDCFTTLFLPKCAYCDLSIEEDCLNAIGTNFHKNHFFCFQCGKLFPPGAGFFEKEGKAFCENDYFALFGITCNGCAKGVIGEFITAAEKEYHQECFKCEKCHKSFNSQSENNQSIEEEFFELNGKVYCEKDFFKKRDNQCFKCFNLINGPFYKAKQKESNFNYADNVNKNRLDYGNKFHVECFLCDRCSKKPGEINLGGNVARLEDFIELNENGNNELILCSNCYEDFSKEDDLNNLHYDDSSDEDY</sequence>
<dbReference type="PANTHER" id="PTHR24214:SF38">
    <property type="entry name" value="PDZ AND LIM DOMAIN PROTEIN ZASP-RELATED"/>
    <property type="match status" value="1"/>
</dbReference>
<dbReference type="GO" id="GO:0031941">
    <property type="term" value="C:filamentous actin"/>
    <property type="evidence" value="ECO:0007669"/>
    <property type="project" value="TreeGrafter"/>
</dbReference>
<evidence type="ECO:0000256" key="1">
    <source>
        <dbReference type="ARBA" id="ARBA00022723"/>
    </source>
</evidence>
<feature type="domain" description="LIM zinc-binding" evidence="7">
    <location>
        <begin position="493"/>
        <end position="561"/>
    </location>
</feature>
<keyword evidence="2 4" id="KW-0862">Zinc</keyword>
<dbReference type="PROSITE" id="PS50023">
    <property type="entry name" value="LIM_DOMAIN_2"/>
    <property type="match status" value="2"/>
</dbReference>
<dbReference type="SUPFAM" id="SSF57716">
    <property type="entry name" value="Glucocorticoid receptor-like (DNA-binding domain)"/>
    <property type="match status" value="3"/>
</dbReference>
<evidence type="ECO:0000256" key="2">
    <source>
        <dbReference type="ARBA" id="ARBA00022833"/>
    </source>
</evidence>
<dbReference type="EMBL" id="JADGJW010000094">
    <property type="protein sequence ID" value="KAJ3224393.1"/>
    <property type="molecule type" value="Genomic_DNA"/>
</dbReference>
<dbReference type="Gene3D" id="2.10.110.10">
    <property type="entry name" value="Cysteine Rich Protein"/>
    <property type="match status" value="4"/>
</dbReference>
<evidence type="ECO:0000313" key="9">
    <source>
        <dbReference type="Proteomes" id="UP001211065"/>
    </source>
</evidence>
<dbReference type="GO" id="GO:0051371">
    <property type="term" value="F:muscle alpha-actinin binding"/>
    <property type="evidence" value="ECO:0007669"/>
    <property type="project" value="TreeGrafter"/>
</dbReference>
<organism evidence="8 9">
    <name type="scientific">Clydaea vesicula</name>
    <dbReference type="NCBI Taxonomy" id="447962"/>
    <lineage>
        <taxon>Eukaryota</taxon>
        <taxon>Fungi</taxon>
        <taxon>Fungi incertae sedis</taxon>
        <taxon>Chytridiomycota</taxon>
        <taxon>Chytridiomycota incertae sedis</taxon>
        <taxon>Chytridiomycetes</taxon>
        <taxon>Lobulomycetales</taxon>
        <taxon>Lobulomycetaceae</taxon>
        <taxon>Clydaea</taxon>
    </lineage>
</organism>
<dbReference type="GO" id="GO:0030036">
    <property type="term" value="P:actin cytoskeleton organization"/>
    <property type="evidence" value="ECO:0007669"/>
    <property type="project" value="TreeGrafter"/>
</dbReference>
<dbReference type="SMART" id="SM00132">
    <property type="entry name" value="LIM"/>
    <property type="match status" value="3"/>
</dbReference>
<feature type="region of interest" description="Disordered" evidence="6">
    <location>
        <begin position="99"/>
        <end position="121"/>
    </location>
</feature>
<keyword evidence="9" id="KW-1185">Reference proteome</keyword>
<comment type="caution">
    <text evidence="8">The sequence shown here is derived from an EMBL/GenBank/DDBJ whole genome shotgun (WGS) entry which is preliminary data.</text>
</comment>
<gene>
    <name evidence="8" type="ORF">HK099_008498</name>
</gene>
<dbReference type="GO" id="GO:0046872">
    <property type="term" value="F:metal ion binding"/>
    <property type="evidence" value="ECO:0007669"/>
    <property type="project" value="UniProtKB-KW"/>
</dbReference>
<feature type="coiled-coil region" evidence="5">
    <location>
        <begin position="126"/>
        <end position="233"/>
    </location>
</feature>
<dbReference type="Pfam" id="PF00412">
    <property type="entry name" value="LIM"/>
    <property type="match status" value="3"/>
</dbReference>
<dbReference type="GO" id="GO:0001725">
    <property type="term" value="C:stress fiber"/>
    <property type="evidence" value="ECO:0007669"/>
    <property type="project" value="TreeGrafter"/>
</dbReference>
<reference evidence="8" key="1">
    <citation type="submission" date="2020-05" db="EMBL/GenBank/DDBJ databases">
        <title>Phylogenomic resolution of chytrid fungi.</title>
        <authorList>
            <person name="Stajich J.E."/>
            <person name="Amses K."/>
            <person name="Simmons R."/>
            <person name="Seto K."/>
            <person name="Myers J."/>
            <person name="Bonds A."/>
            <person name="Quandt C.A."/>
            <person name="Barry K."/>
            <person name="Liu P."/>
            <person name="Grigoriev I."/>
            <person name="Longcore J.E."/>
            <person name="James T.Y."/>
        </authorList>
    </citation>
    <scope>NUCLEOTIDE SEQUENCE</scope>
    <source>
        <strain evidence="8">JEL0476</strain>
    </source>
</reference>
<keyword evidence="3 4" id="KW-0440">LIM domain</keyword>
<evidence type="ECO:0000256" key="4">
    <source>
        <dbReference type="PROSITE-ProRule" id="PRU00125"/>
    </source>
</evidence>
<evidence type="ECO:0000313" key="8">
    <source>
        <dbReference type="EMBL" id="KAJ3224393.1"/>
    </source>
</evidence>
<feature type="compositionally biased region" description="Low complexity" evidence="6">
    <location>
        <begin position="30"/>
        <end position="47"/>
    </location>
</feature>
<dbReference type="PANTHER" id="PTHR24214">
    <property type="entry name" value="PDZ AND LIM DOMAIN PROTEIN ZASP"/>
    <property type="match status" value="1"/>
</dbReference>
<dbReference type="CDD" id="cd08368">
    <property type="entry name" value="LIM"/>
    <property type="match status" value="2"/>
</dbReference>
<feature type="compositionally biased region" description="Basic and acidic residues" evidence="6">
    <location>
        <begin position="112"/>
        <end position="121"/>
    </location>
</feature>
<feature type="domain" description="LIM zinc-binding" evidence="7">
    <location>
        <begin position="369"/>
        <end position="433"/>
    </location>
</feature>
<feature type="compositionally biased region" description="Polar residues" evidence="6">
    <location>
        <begin position="48"/>
        <end position="60"/>
    </location>
</feature>
<feature type="region of interest" description="Disordered" evidence="6">
    <location>
        <begin position="17"/>
        <end position="60"/>
    </location>
</feature>
<evidence type="ECO:0000259" key="7">
    <source>
        <dbReference type="PROSITE" id="PS50023"/>
    </source>
</evidence>
<dbReference type="PROSITE" id="PS00478">
    <property type="entry name" value="LIM_DOMAIN_1"/>
    <property type="match status" value="1"/>
</dbReference>
<dbReference type="InterPro" id="IPR001781">
    <property type="entry name" value="Znf_LIM"/>
</dbReference>
<keyword evidence="1 4" id="KW-0479">Metal-binding</keyword>
<protein>
    <recommendedName>
        <fullName evidence="7">LIM zinc-binding domain-containing protein</fullName>
    </recommendedName>
</protein>
<accession>A0AAD5U4U9</accession>
<evidence type="ECO:0000256" key="3">
    <source>
        <dbReference type="ARBA" id="ARBA00023038"/>
    </source>
</evidence>
<dbReference type="GO" id="GO:0003779">
    <property type="term" value="F:actin binding"/>
    <property type="evidence" value="ECO:0007669"/>
    <property type="project" value="TreeGrafter"/>
</dbReference>